<reference evidence="2" key="1">
    <citation type="journal article" date="2020" name="Nat. Commun.">
        <title>Genome sequence of the cluster root forming white lupin.</title>
        <authorList>
            <person name="Hufnagel B."/>
            <person name="Marques A."/>
            <person name="Soriano A."/>
            <person name="Marques L."/>
            <person name="Divol F."/>
            <person name="Doumas P."/>
            <person name="Sallet E."/>
            <person name="Mancinotti D."/>
            <person name="Carrere S."/>
            <person name="Marande W."/>
            <person name="Arribat S."/>
            <person name="Keller J."/>
            <person name="Huneau C."/>
            <person name="Blein T."/>
            <person name="Aime D."/>
            <person name="Laguerre M."/>
            <person name="Taylor J."/>
            <person name="Schubert V."/>
            <person name="Nelson M."/>
            <person name="Geu-Flores F."/>
            <person name="Crespi M."/>
            <person name="Gallardo-Guerrero K."/>
            <person name="Delaux P.-M."/>
            <person name="Salse J."/>
            <person name="Berges H."/>
            <person name="Guyot R."/>
            <person name="Gouzy J."/>
            <person name="Peret B."/>
        </authorList>
    </citation>
    <scope>NUCLEOTIDE SEQUENCE [LARGE SCALE GENOMIC DNA]</scope>
    <source>
        <strain evidence="2">cv. Amiga</strain>
    </source>
</reference>
<dbReference type="PANTHER" id="PTHR35630">
    <property type="entry name" value="LEGUMINOSIN GROUP486 SECRETED PEPTIDE"/>
    <property type="match status" value="1"/>
</dbReference>
<accession>A0A6A4P383</accession>
<protein>
    <submittedName>
        <fullName evidence="1">Uncharacterized protein</fullName>
    </submittedName>
</protein>
<evidence type="ECO:0000313" key="2">
    <source>
        <dbReference type="Proteomes" id="UP000447434"/>
    </source>
</evidence>
<keyword evidence="2" id="KW-1185">Reference proteome</keyword>
<dbReference type="AlphaFoldDB" id="A0A6A4P383"/>
<evidence type="ECO:0000313" key="1">
    <source>
        <dbReference type="EMBL" id="KAE9597125.1"/>
    </source>
</evidence>
<comment type="caution">
    <text evidence="1">The sequence shown here is derived from an EMBL/GenBank/DDBJ whole genome shotgun (WGS) entry which is preliminary data.</text>
</comment>
<proteinExistence type="predicted"/>
<gene>
    <name evidence="1" type="ORF">Lalb_Chr16g0383311</name>
</gene>
<dbReference type="EMBL" id="WOCE01000016">
    <property type="protein sequence ID" value="KAE9597125.1"/>
    <property type="molecule type" value="Genomic_DNA"/>
</dbReference>
<dbReference type="PANTHER" id="PTHR35630:SF1">
    <property type="entry name" value="LEGUMINOSIN GROUP486 SECRETED PEPTIDE"/>
    <property type="match status" value="1"/>
</dbReference>
<organism evidence="1 2">
    <name type="scientific">Lupinus albus</name>
    <name type="common">White lupine</name>
    <name type="synonym">Lupinus termis</name>
    <dbReference type="NCBI Taxonomy" id="3870"/>
    <lineage>
        <taxon>Eukaryota</taxon>
        <taxon>Viridiplantae</taxon>
        <taxon>Streptophyta</taxon>
        <taxon>Embryophyta</taxon>
        <taxon>Tracheophyta</taxon>
        <taxon>Spermatophyta</taxon>
        <taxon>Magnoliopsida</taxon>
        <taxon>eudicotyledons</taxon>
        <taxon>Gunneridae</taxon>
        <taxon>Pentapetalae</taxon>
        <taxon>rosids</taxon>
        <taxon>fabids</taxon>
        <taxon>Fabales</taxon>
        <taxon>Fabaceae</taxon>
        <taxon>Papilionoideae</taxon>
        <taxon>50 kb inversion clade</taxon>
        <taxon>genistoids sensu lato</taxon>
        <taxon>core genistoids</taxon>
        <taxon>Genisteae</taxon>
        <taxon>Lupinus</taxon>
    </lineage>
</organism>
<sequence>MSSIFYVTLFLALVLCNASIDPGNEFNKAMDRIDDSESTNAIHVQLNLPSINSMKVHFKCTEGGSFDVATDKSYTWGAEIGEKCEVTYRNLSASIVARGSDDLNSISYWLIKLDGFYHSSDNKSWEIRVHWKIPQNGTLKSNAALI</sequence>
<name>A0A6A4P383_LUPAL</name>
<dbReference type="Proteomes" id="UP000447434">
    <property type="component" value="Chromosome 16"/>
</dbReference>